<name>A0A388K4N8_CHABU</name>
<evidence type="ECO:0000256" key="1">
    <source>
        <dbReference type="SAM" id="Coils"/>
    </source>
</evidence>
<dbReference type="EMBL" id="BFEA01000056">
    <property type="protein sequence ID" value="GBG64979.1"/>
    <property type="molecule type" value="Genomic_DNA"/>
</dbReference>
<protein>
    <submittedName>
        <fullName evidence="3">Uncharacterized protein</fullName>
    </submittedName>
</protein>
<dbReference type="Proteomes" id="UP000265515">
    <property type="component" value="Unassembled WGS sequence"/>
</dbReference>
<gene>
    <name evidence="3" type="ORF">CBR_g48728</name>
</gene>
<dbReference type="AlphaFoldDB" id="A0A388K4N8"/>
<reference evidence="3 4" key="1">
    <citation type="journal article" date="2018" name="Cell">
        <title>The Chara Genome: Secondary Complexity and Implications for Plant Terrestrialization.</title>
        <authorList>
            <person name="Nishiyama T."/>
            <person name="Sakayama H."/>
            <person name="Vries J.D."/>
            <person name="Buschmann H."/>
            <person name="Saint-Marcoux D."/>
            <person name="Ullrich K.K."/>
            <person name="Haas F.B."/>
            <person name="Vanderstraeten L."/>
            <person name="Becker D."/>
            <person name="Lang D."/>
            <person name="Vosolsobe S."/>
            <person name="Rombauts S."/>
            <person name="Wilhelmsson P.K.I."/>
            <person name="Janitza P."/>
            <person name="Kern R."/>
            <person name="Heyl A."/>
            <person name="Rumpler F."/>
            <person name="Villalobos L.I.A.C."/>
            <person name="Clay J.M."/>
            <person name="Skokan R."/>
            <person name="Toyoda A."/>
            <person name="Suzuki Y."/>
            <person name="Kagoshima H."/>
            <person name="Schijlen E."/>
            <person name="Tajeshwar N."/>
            <person name="Catarino B."/>
            <person name="Hetherington A.J."/>
            <person name="Saltykova A."/>
            <person name="Bonnot C."/>
            <person name="Breuninger H."/>
            <person name="Symeonidi A."/>
            <person name="Radhakrishnan G.V."/>
            <person name="Van Nieuwerburgh F."/>
            <person name="Deforce D."/>
            <person name="Chang C."/>
            <person name="Karol K.G."/>
            <person name="Hedrich R."/>
            <person name="Ulvskov P."/>
            <person name="Glockner G."/>
            <person name="Delwiche C.F."/>
            <person name="Petrasek J."/>
            <person name="Van de Peer Y."/>
            <person name="Friml J."/>
            <person name="Beilby M."/>
            <person name="Dolan L."/>
            <person name="Kohara Y."/>
            <person name="Sugano S."/>
            <person name="Fujiyama A."/>
            <person name="Delaux P.-M."/>
            <person name="Quint M."/>
            <person name="TheiBen G."/>
            <person name="Hagemann M."/>
            <person name="Harholt J."/>
            <person name="Dunand C."/>
            <person name="Zachgo S."/>
            <person name="Langdale J."/>
            <person name="Maumus F."/>
            <person name="Straeten D.V.D."/>
            <person name="Gould S.B."/>
            <person name="Rensing S.A."/>
        </authorList>
    </citation>
    <scope>NUCLEOTIDE SEQUENCE [LARGE SCALE GENOMIC DNA]</scope>
    <source>
        <strain evidence="3 4">S276</strain>
    </source>
</reference>
<feature type="coiled-coil region" evidence="1">
    <location>
        <begin position="161"/>
        <end position="195"/>
    </location>
</feature>
<evidence type="ECO:0000256" key="2">
    <source>
        <dbReference type="SAM" id="MobiDB-lite"/>
    </source>
</evidence>
<dbReference type="Gramene" id="GBG64979">
    <property type="protein sequence ID" value="GBG64979"/>
    <property type="gene ID" value="CBR_g48728"/>
</dbReference>
<feature type="compositionally biased region" description="Basic and acidic residues" evidence="2">
    <location>
        <begin position="306"/>
        <end position="318"/>
    </location>
</feature>
<sequence>MAKLRLQVEALCRQKEPVVEKKNSENDEVRKLKARVDELQKVASTSAMGTRPTGDMDELARLRKEQADTKVATEKRLASMEEVIFALQKQCEVAEANVEAWKNGALGPGNKRGSVAIGQTRASEARVRPRVTPVVTLCVTERVNPRIKAIVERHQQEVELLEEMRLREVNAQKESEEEVERLKESLARLETAKKRGGTNLKSKMDAAAGVSTRKDVGKGVVSLVVIVSQREAVLREERKKLRNLKKEDVVTICEKEGITYSKLETTKELIAQARADKAVEDSDPSQDLGKVNFVVDITDDGVGGGESDKSEGRDSTTS</sequence>
<comment type="caution">
    <text evidence="3">The sequence shown here is derived from an EMBL/GenBank/DDBJ whole genome shotgun (WGS) entry which is preliminary data.</text>
</comment>
<proteinExistence type="predicted"/>
<evidence type="ECO:0000313" key="4">
    <source>
        <dbReference type="Proteomes" id="UP000265515"/>
    </source>
</evidence>
<keyword evidence="4" id="KW-1185">Reference proteome</keyword>
<organism evidence="3 4">
    <name type="scientific">Chara braunii</name>
    <name type="common">Braun's stonewort</name>
    <dbReference type="NCBI Taxonomy" id="69332"/>
    <lineage>
        <taxon>Eukaryota</taxon>
        <taxon>Viridiplantae</taxon>
        <taxon>Streptophyta</taxon>
        <taxon>Charophyceae</taxon>
        <taxon>Charales</taxon>
        <taxon>Characeae</taxon>
        <taxon>Chara</taxon>
    </lineage>
</organism>
<keyword evidence="1" id="KW-0175">Coiled coil</keyword>
<evidence type="ECO:0000313" key="3">
    <source>
        <dbReference type="EMBL" id="GBG64979.1"/>
    </source>
</evidence>
<feature type="region of interest" description="Disordered" evidence="2">
    <location>
        <begin position="297"/>
        <end position="318"/>
    </location>
</feature>
<accession>A0A388K4N8</accession>